<feature type="domain" description="DUF3887" evidence="3">
    <location>
        <begin position="28"/>
        <end position="117"/>
    </location>
</feature>
<name>A0A854C3W8_9BACT</name>
<dbReference type="Gene3D" id="3.10.450.590">
    <property type="match status" value="1"/>
</dbReference>
<dbReference type="PANTHER" id="PTHR43265">
    <property type="entry name" value="ESTERASE ESTD"/>
    <property type="match status" value="1"/>
</dbReference>
<evidence type="ECO:0000313" key="5">
    <source>
        <dbReference type="Proteomes" id="UP000186685"/>
    </source>
</evidence>
<dbReference type="PANTHER" id="PTHR43265:SF1">
    <property type="entry name" value="ESTERASE ESTD"/>
    <property type="match status" value="1"/>
</dbReference>
<protein>
    <recommendedName>
        <fullName evidence="6">Alpha/beta fold hydrolase</fullName>
    </recommendedName>
</protein>
<evidence type="ECO:0000259" key="2">
    <source>
        <dbReference type="Pfam" id="PF12146"/>
    </source>
</evidence>
<reference evidence="4 5" key="1">
    <citation type="journal article" date="2016" name="Nat. Biotechnol.">
        <title>Measurement of bacterial replication rates in microbial communities.</title>
        <authorList>
            <person name="Brown C.T."/>
            <person name="Olm M.R."/>
            <person name="Thomas B.C."/>
            <person name="Banfield J.F."/>
        </authorList>
    </citation>
    <scope>NUCLEOTIDE SEQUENCE [LARGE SCALE GENOMIC DNA]</scope>
    <source>
        <strain evidence="4">45_130</strain>
    </source>
</reference>
<comment type="caution">
    <text evidence="4">The sequence shown here is derived from an EMBL/GenBank/DDBJ whole genome shotgun (WGS) entry which is preliminary data.</text>
</comment>
<dbReference type="Gene3D" id="3.40.50.1820">
    <property type="entry name" value="alpha/beta hydrolase"/>
    <property type="match status" value="1"/>
</dbReference>
<dbReference type="InterPro" id="IPR022742">
    <property type="entry name" value="Hydrolase_4"/>
</dbReference>
<sequence>MKNIQWLYIALLAVCLQAHAQQNNMQRAQQILQWMKNAQSDSIYACFDAKMQQAVPLSQLNNMWSQMEQQLGSLVEEKGWKQDAIGGTIVYYSDLKFERAPIRFMVAFDQERKVNGLRLLPVPAEEKPQVIPFDSIHLEESPIEVVTGTYKLPGVITRPKGKSNLPIVILLQGSGPHNKDGQIGPNKIYQDMAWGLASQGVAVLRYDKRTYVYGKSASPKGKDITPEEEVIEDAISASQLATSLPFVDAQKVFIAGHSLGGLLAPLIATRCPSVKGLILLAAPSRPQDDILKEQLHYLASLNGDTDEQLLMQQYQQIKASAPEAYWDYLDKYAPVMTAHSLTIPMLFLQGERDYQVTMQDFAMWKLGMFGKPNVTFRSYPSLNHCFMEGTGKSTPMEYNHPGRVSEKVIKDIAEWAIHRNE</sequence>
<dbReference type="Pfam" id="PF12146">
    <property type="entry name" value="Hydrolase_4"/>
    <property type="match status" value="1"/>
</dbReference>
<proteinExistence type="predicted"/>
<dbReference type="InterPro" id="IPR024981">
    <property type="entry name" value="DUF3887"/>
</dbReference>
<dbReference type="SUPFAM" id="SSF53474">
    <property type="entry name" value="alpha/beta-Hydrolases"/>
    <property type="match status" value="1"/>
</dbReference>
<evidence type="ECO:0008006" key="6">
    <source>
        <dbReference type="Google" id="ProtNLM"/>
    </source>
</evidence>
<feature type="chain" id="PRO_5032362815" description="Alpha/beta fold hydrolase" evidence="1">
    <location>
        <begin position="21"/>
        <end position="421"/>
    </location>
</feature>
<feature type="signal peptide" evidence="1">
    <location>
        <begin position="1"/>
        <end position="20"/>
    </location>
</feature>
<gene>
    <name evidence="4" type="ORF">BHV76_09165</name>
</gene>
<dbReference type="Proteomes" id="UP000186685">
    <property type="component" value="Unassembled WGS sequence"/>
</dbReference>
<dbReference type="GO" id="GO:0052689">
    <property type="term" value="F:carboxylic ester hydrolase activity"/>
    <property type="evidence" value="ECO:0007669"/>
    <property type="project" value="TreeGrafter"/>
</dbReference>
<evidence type="ECO:0000256" key="1">
    <source>
        <dbReference type="SAM" id="SignalP"/>
    </source>
</evidence>
<evidence type="ECO:0000313" key="4">
    <source>
        <dbReference type="EMBL" id="OKZ09023.1"/>
    </source>
</evidence>
<feature type="domain" description="Serine aminopeptidase S33" evidence="2">
    <location>
        <begin position="188"/>
        <end position="304"/>
    </location>
</feature>
<organism evidence="4 5">
    <name type="scientific">Phocaeicola plebeius</name>
    <dbReference type="NCBI Taxonomy" id="310297"/>
    <lineage>
        <taxon>Bacteria</taxon>
        <taxon>Pseudomonadati</taxon>
        <taxon>Bacteroidota</taxon>
        <taxon>Bacteroidia</taxon>
        <taxon>Bacteroidales</taxon>
        <taxon>Bacteroidaceae</taxon>
        <taxon>Phocaeicola</taxon>
    </lineage>
</organism>
<dbReference type="Pfam" id="PF13026">
    <property type="entry name" value="DUF3887"/>
    <property type="match status" value="1"/>
</dbReference>
<dbReference type="InterPro" id="IPR053145">
    <property type="entry name" value="AB_hydrolase_Est10"/>
</dbReference>
<evidence type="ECO:0000259" key="3">
    <source>
        <dbReference type="Pfam" id="PF13026"/>
    </source>
</evidence>
<accession>A0A854C3W8</accession>
<keyword evidence="1" id="KW-0732">Signal</keyword>
<dbReference type="InterPro" id="IPR029058">
    <property type="entry name" value="AB_hydrolase_fold"/>
</dbReference>
<dbReference type="EMBL" id="MNQR01000025">
    <property type="protein sequence ID" value="OKZ09023.1"/>
    <property type="molecule type" value="Genomic_DNA"/>
</dbReference>
<dbReference type="AlphaFoldDB" id="A0A854C3W8"/>